<organism evidence="1 2">
    <name type="scientific">Rossellomorea vietnamensis</name>
    <dbReference type="NCBI Taxonomy" id="218284"/>
    <lineage>
        <taxon>Bacteria</taxon>
        <taxon>Bacillati</taxon>
        <taxon>Bacillota</taxon>
        <taxon>Bacilli</taxon>
        <taxon>Bacillales</taxon>
        <taxon>Bacillaceae</taxon>
        <taxon>Rossellomorea</taxon>
    </lineage>
</organism>
<accession>A0A6I6UIV7</accession>
<evidence type="ECO:0000313" key="2">
    <source>
        <dbReference type="Proteomes" id="UP000465062"/>
    </source>
</evidence>
<sequence length="159" mass="18570">MSATENFYLFEVHIEVLKKLFPIAGGDKMCSDEFKKKVEELVVKLEDGVENPALFQIVEQIVLSDSELANFFKSKEIIMEKLTLKLEPQAITYDDMESYLPPKWEMPREGKMLYTDEELQRALILIMYNLGIHKSLEVIPDDLIKVYLRKKTKFTESKD</sequence>
<dbReference type="KEGG" id="bvq:FHE72_19040"/>
<dbReference type="EMBL" id="CP047394">
    <property type="protein sequence ID" value="QHE62864.1"/>
    <property type="molecule type" value="Genomic_DNA"/>
</dbReference>
<gene>
    <name evidence="1" type="ORF">FHE72_19040</name>
</gene>
<dbReference type="AlphaFoldDB" id="A0A6I6UIV7"/>
<dbReference type="RefSeq" id="WP_159362663.1">
    <property type="nucleotide sequence ID" value="NZ_CP047394.1"/>
</dbReference>
<dbReference type="Proteomes" id="UP000465062">
    <property type="component" value="Chromosome"/>
</dbReference>
<reference evidence="1 2" key="1">
    <citation type="submission" date="2019-06" db="EMBL/GenBank/DDBJ databases">
        <title>An operon consisting of a P-type ATPase gene and a transcriptional regular gene given the different cadmium resistance in Bacillus vietamensis 151-6 and Bacillus marisflavi 151-25.</title>
        <authorList>
            <person name="Yu X."/>
        </authorList>
    </citation>
    <scope>NUCLEOTIDE SEQUENCE [LARGE SCALE GENOMIC DNA]</scope>
    <source>
        <strain evidence="1 2">151-6</strain>
    </source>
</reference>
<name>A0A6I6UIV7_9BACI</name>
<proteinExistence type="predicted"/>
<protein>
    <submittedName>
        <fullName evidence="1">Uncharacterized protein</fullName>
    </submittedName>
</protein>
<evidence type="ECO:0000313" key="1">
    <source>
        <dbReference type="EMBL" id="QHE62864.1"/>
    </source>
</evidence>